<dbReference type="GO" id="GO:0006355">
    <property type="term" value="P:regulation of DNA-templated transcription"/>
    <property type="evidence" value="ECO:0007669"/>
    <property type="project" value="UniProtKB-UniRule"/>
</dbReference>
<comment type="caution">
    <text evidence="12">The sequence shown here is derived from an EMBL/GenBank/DDBJ whole genome shotgun (WGS) entry which is preliminary data.</text>
</comment>
<dbReference type="Gene3D" id="3.90.1150.50">
    <property type="entry name" value="Transcription-repair-coupling factor, D7 domain"/>
    <property type="match status" value="1"/>
</dbReference>
<dbReference type="GO" id="GO:0005524">
    <property type="term" value="F:ATP binding"/>
    <property type="evidence" value="ECO:0007669"/>
    <property type="project" value="UniProtKB-UniRule"/>
</dbReference>
<dbReference type="InterPro" id="IPR003711">
    <property type="entry name" value="CarD-like/TRCF_RID"/>
</dbReference>
<evidence type="ECO:0000256" key="5">
    <source>
        <dbReference type="ARBA" id="ARBA00022806"/>
    </source>
</evidence>
<dbReference type="GO" id="GO:0016787">
    <property type="term" value="F:hydrolase activity"/>
    <property type="evidence" value="ECO:0007669"/>
    <property type="project" value="UniProtKB-KW"/>
</dbReference>
<evidence type="ECO:0000313" key="12">
    <source>
        <dbReference type="EMBL" id="HDM90929.1"/>
    </source>
</evidence>
<name>A0A7C1BEE7_UNCW3</name>
<dbReference type="SMART" id="SM00487">
    <property type="entry name" value="DEXDc"/>
    <property type="match status" value="1"/>
</dbReference>
<dbReference type="InterPro" id="IPR011545">
    <property type="entry name" value="DEAD/DEAH_box_helicase_dom"/>
</dbReference>
<dbReference type="PROSITE" id="PS51194">
    <property type="entry name" value="HELICASE_CTER"/>
    <property type="match status" value="1"/>
</dbReference>
<dbReference type="InterPro" id="IPR014001">
    <property type="entry name" value="Helicase_ATP-bd"/>
</dbReference>
<sequence length="951" mass="108895">MRDLLSDLFGGYADFRTFDSRWPTGFKSLFLAYLGLGSHVLYRAEDEEQIPFLRDEINSLGLPLRAVEEGNLELACLRPDTRAVVLSGFDGDPDRVREFLSRLTFKKIKKGDRWDRDDFVRFLVEQGYERVGYVEVPGEFAVRGGIVDIFLRGEEYPHRIEFYGDRIESIRLFDPESQRSFRKASSLSIPVVGGGGSHIELLIIEERPVDLGLRVLPNRAYLGRFELLKEDVENYLRLGYRVYFLSGEKWRRERFRDLLDAEILPGSLHRGFIFEDKKTAFFSDAEFVGRIPRKKRAVPKLGERIEDIEAIEPGDFVVHIDYGVARFEGLRKVEIQGASYDCLALRYRDGQVFVPVYNLEKVQRFVQSGRTEPPLSSLSSNQWVLKKARAQISAMEFARELLRIHAARKARKGFAFSPDTPLQKEIEARFPYEETEDQEKAIEEVKKDMESDRAMDRLIAGEVGFGKTEVALRAAVKAVLDGKQVAFLVPTTILAFQHYRTFKSRLEGYPIAVEMISRLRRESEIREILSRLEKGEVDIVIGTHRLLADDVRFRDLGLLIIDEEHRFGVAQKEKIRKFHSTVDTLRMTATPIPRTLYAALGRIYDLSVILTPPAGRQEVVTIVTEYSEDLIREAVTREIQRGGQVFYVYNRIETIKEVVSRLKSMFPTLRIAYSHGRMKKEKLEDIYLRFYKGEIDLLVTTSIIEAGVDFPRANTLIVERADLFGLAELHQLRGRVGRSDIKAYAYFLVSGEISRKARRRLKALETYHHLGSGLKIALADLEIRGGGNLLGKEQHGHARAIGYELYFQLLEEAMSSLLGEEPQKEPEVLLEEVSALLPDDYVEESEVRVGFYRRIAAAKSLSELEDIKTELRDRFGPLPDLAEEVFFIASVKILAREKGYERIIFTPTHVRLYRGDEELNLRREVVLNVLGGKNGKKRALIADSSFNADGL</sequence>
<dbReference type="AlphaFoldDB" id="A0A7C1BEE7"/>
<dbReference type="Gene3D" id="3.30.2060.10">
    <property type="entry name" value="Penicillin-binding protein 1b domain"/>
    <property type="match status" value="1"/>
</dbReference>
<organism evidence="12">
    <name type="scientific">candidate division WOR-3 bacterium</name>
    <dbReference type="NCBI Taxonomy" id="2052148"/>
    <lineage>
        <taxon>Bacteria</taxon>
        <taxon>Bacteria division WOR-3</taxon>
    </lineage>
</organism>
<keyword evidence="1 9" id="KW-0963">Cytoplasm</keyword>
<dbReference type="EMBL" id="DRBW01000255">
    <property type="protein sequence ID" value="HDM90929.1"/>
    <property type="molecule type" value="Genomic_DNA"/>
</dbReference>
<dbReference type="PROSITE" id="PS51192">
    <property type="entry name" value="HELICASE_ATP_BIND_1"/>
    <property type="match status" value="1"/>
</dbReference>
<dbReference type="EC" id="3.6.4.-" evidence="9"/>
<dbReference type="PANTHER" id="PTHR47964:SF1">
    <property type="entry name" value="ATP-DEPENDENT DNA HELICASE HOMOLOG RECG, CHLOROPLASTIC"/>
    <property type="match status" value="1"/>
</dbReference>
<dbReference type="Gene3D" id="3.40.50.300">
    <property type="entry name" value="P-loop containing nucleotide triphosphate hydrolases"/>
    <property type="match status" value="2"/>
</dbReference>
<comment type="similarity">
    <text evidence="9">In the N-terminal section; belongs to the UvrB family.</text>
</comment>
<evidence type="ECO:0000256" key="4">
    <source>
        <dbReference type="ARBA" id="ARBA00022801"/>
    </source>
</evidence>
<dbReference type="Pfam" id="PF02559">
    <property type="entry name" value="CarD_TRCF_RID"/>
    <property type="match status" value="1"/>
</dbReference>
<dbReference type="SMART" id="SM00490">
    <property type="entry name" value="HELICc"/>
    <property type="match status" value="1"/>
</dbReference>
<keyword evidence="3 9" id="KW-0227">DNA damage</keyword>
<dbReference type="SUPFAM" id="SSF143517">
    <property type="entry name" value="TRCF domain-like"/>
    <property type="match status" value="1"/>
</dbReference>
<dbReference type="GO" id="GO:0005737">
    <property type="term" value="C:cytoplasm"/>
    <property type="evidence" value="ECO:0007669"/>
    <property type="project" value="UniProtKB-SubCell"/>
</dbReference>
<dbReference type="GO" id="GO:0003684">
    <property type="term" value="F:damaged DNA binding"/>
    <property type="evidence" value="ECO:0007669"/>
    <property type="project" value="InterPro"/>
</dbReference>
<keyword evidence="4 9" id="KW-0378">Hydrolase</keyword>
<dbReference type="InterPro" id="IPR027417">
    <property type="entry name" value="P-loop_NTPase"/>
</dbReference>
<dbReference type="GO" id="GO:0003678">
    <property type="term" value="F:DNA helicase activity"/>
    <property type="evidence" value="ECO:0007669"/>
    <property type="project" value="TreeGrafter"/>
</dbReference>
<dbReference type="PANTHER" id="PTHR47964">
    <property type="entry name" value="ATP-DEPENDENT DNA HELICASE HOMOLOG RECG, CHLOROPLASTIC"/>
    <property type="match status" value="1"/>
</dbReference>
<proteinExistence type="inferred from homology"/>
<dbReference type="InterPro" id="IPR047112">
    <property type="entry name" value="RecG/Mfd"/>
</dbReference>
<dbReference type="CDD" id="cd17991">
    <property type="entry name" value="DEXHc_TRCF"/>
    <property type="match status" value="1"/>
</dbReference>
<evidence type="ECO:0000256" key="3">
    <source>
        <dbReference type="ARBA" id="ARBA00022763"/>
    </source>
</evidence>
<evidence type="ECO:0000259" key="11">
    <source>
        <dbReference type="PROSITE" id="PS51194"/>
    </source>
</evidence>
<comment type="subcellular location">
    <subcellularLocation>
        <location evidence="9">Cytoplasm</location>
    </subcellularLocation>
</comment>
<keyword evidence="7 9" id="KW-0238">DNA-binding</keyword>
<dbReference type="SMART" id="SM01058">
    <property type="entry name" value="CarD_TRCF"/>
    <property type="match status" value="1"/>
</dbReference>
<evidence type="ECO:0000256" key="8">
    <source>
        <dbReference type="ARBA" id="ARBA00023204"/>
    </source>
</evidence>
<dbReference type="Pfam" id="PF00271">
    <property type="entry name" value="Helicase_C"/>
    <property type="match status" value="1"/>
</dbReference>
<dbReference type="HAMAP" id="MF_00969">
    <property type="entry name" value="TRCF"/>
    <property type="match status" value="1"/>
</dbReference>
<dbReference type="NCBIfam" id="TIGR00580">
    <property type="entry name" value="mfd"/>
    <property type="match status" value="1"/>
</dbReference>
<dbReference type="Proteomes" id="UP000885931">
    <property type="component" value="Unassembled WGS sequence"/>
</dbReference>
<reference evidence="12" key="1">
    <citation type="journal article" date="2020" name="mSystems">
        <title>Genome- and Community-Level Interaction Insights into Carbon Utilization and Element Cycling Functions of Hydrothermarchaeota in Hydrothermal Sediment.</title>
        <authorList>
            <person name="Zhou Z."/>
            <person name="Liu Y."/>
            <person name="Xu W."/>
            <person name="Pan J."/>
            <person name="Luo Z.H."/>
            <person name="Li M."/>
        </authorList>
    </citation>
    <scope>NUCLEOTIDE SEQUENCE [LARGE SCALE GENOMIC DNA]</scope>
    <source>
        <strain evidence="12">HyVt-237</strain>
    </source>
</reference>
<keyword evidence="6 9" id="KW-0067">ATP-binding</keyword>
<evidence type="ECO:0000256" key="1">
    <source>
        <dbReference type="ARBA" id="ARBA00022490"/>
    </source>
</evidence>
<gene>
    <name evidence="9 12" type="primary">mfd</name>
    <name evidence="12" type="ORF">ENG67_06965</name>
</gene>
<comment type="similarity">
    <text evidence="9">In the C-terminal section; belongs to the helicase family. RecG subfamily.</text>
</comment>
<evidence type="ECO:0000256" key="9">
    <source>
        <dbReference type="HAMAP-Rule" id="MF_00969"/>
    </source>
</evidence>
<dbReference type="InterPro" id="IPR004576">
    <property type="entry name" value="Mfd"/>
</dbReference>
<keyword evidence="8 9" id="KW-0234">DNA repair</keyword>
<keyword evidence="2 9" id="KW-0547">Nucleotide-binding</keyword>
<dbReference type="SMART" id="SM00982">
    <property type="entry name" value="TRCF"/>
    <property type="match status" value="1"/>
</dbReference>
<feature type="domain" description="Helicase C-terminal" evidence="11">
    <location>
        <begin position="626"/>
        <end position="782"/>
    </location>
</feature>
<comment type="function">
    <text evidence="9">Couples transcription and DNA repair by recognizing RNA polymerase (RNAP) stalled at DNA lesions. Mediates ATP-dependent release of RNAP and its truncated transcript from the DNA, and recruitment of nucleotide excision repair machinery to the damaged site.</text>
</comment>
<dbReference type="SUPFAM" id="SSF141259">
    <property type="entry name" value="CarD-like"/>
    <property type="match status" value="1"/>
</dbReference>
<evidence type="ECO:0000259" key="10">
    <source>
        <dbReference type="PROSITE" id="PS51192"/>
    </source>
</evidence>
<dbReference type="InterPro" id="IPR001650">
    <property type="entry name" value="Helicase_C-like"/>
</dbReference>
<evidence type="ECO:0000256" key="6">
    <source>
        <dbReference type="ARBA" id="ARBA00022840"/>
    </source>
</evidence>
<dbReference type="InterPro" id="IPR005118">
    <property type="entry name" value="TRCF_C"/>
</dbReference>
<dbReference type="InterPro" id="IPR037235">
    <property type="entry name" value="TRCF-like_C_D7"/>
</dbReference>
<keyword evidence="5" id="KW-0347">Helicase</keyword>
<dbReference type="Pfam" id="PF00270">
    <property type="entry name" value="DEAD"/>
    <property type="match status" value="1"/>
</dbReference>
<dbReference type="InterPro" id="IPR041471">
    <property type="entry name" value="UvrB_inter"/>
</dbReference>
<evidence type="ECO:0000256" key="2">
    <source>
        <dbReference type="ARBA" id="ARBA00022741"/>
    </source>
</evidence>
<evidence type="ECO:0000256" key="7">
    <source>
        <dbReference type="ARBA" id="ARBA00023125"/>
    </source>
</evidence>
<dbReference type="SUPFAM" id="SSF52540">
    <property type="entry name" value="P-loop containing nucleoside triphosphate hydrolases"/>
    <property type="match status" value="4"/>
</dbReference>
<accession>A0A7C1BEE7</accession>
<protein>
    <recommendedName>
        <fullName evidence="9">Transcription-repair-coupling factor</fullName>
        <shortName evidence="9">TRCF</shortName>
        <ecNumber evidence="9">3.6.4.-</ecNumber>
    </recommendedName>
</protein>
<dbReference type="Gene3D" id="2.40.10.170">
    <property type="match status" value="1"/>
</dbReference>
<dbReference type="InterPro" id="IPR036101">
    <property type="entry name" value="CarD-like/TRCF_RID_sf"/>
</dbReference>
<dbReference type="Pfam" id="PF03461">
    <property type="entry name" value="TRCF"/>
    <property type="match status" value="1"/>
</dbReference>
<feature type="domain" description="Helicase ATP-binding" evidence="10">
    <location>
        <begin position="448"/>
        <end position="609"/>
    </location>
</feature>
<dbReference type="GO" id="GO:0000716">
    <property type="term" value="P:transcription-coupled nucleotide-excision repair, DNA damage recognition"/>
    <property type="evidence" value="ECO:0007669"/>
    <property type="project" value="UniProtKB-UniRule"/>
</dbReference>
<dbReference type="Pfam" id="PF17757">
    <property type="entry name" value="UvrB_inter"/>
    <property type="match status" value="1"/>
</dbReference>